<dbReference type="GO" id="GO:0055085">
    <property type="term" value="P:transmembrane transport"/>
    <property type="evidence" value="ECO:0007669"/>
    <property type="project" value="InterPro"/>
</dbReference>
<comment type="subcellular location">
    <subcellularLocation>
        <location evidence="1">Cell inner membrane</location>
        <topology evidence="1">Multi-pass membrane protein</topology>
    </subcellularLocation>
    <subcellularLocation>
        <location evidence="8">Cell membrane</location>
        <topology evidence="8">Multi-pass membrane protein</topology>
    </subcellularLocation>
</comment>
<feature type="transmembrane region" description="Helical" evidence="8">
    <location>
        <begin position="99"/>
        <end position="121"/>
    </location>
</feature>
<sequence length="577" mass="61233">MPFGTSAVWRKAPEALTLWVIVLAVALVAGWPLLRLASEAVFTDGAFDISPVQRALESRSTWRATVHSLETSFFGMVFAVLLGGLFAFLVALTDVRLKLPLVFCFMLPMMIPPQVTALSWIQVFGPSSALLNTLGIAPPPGSTNPVYSVQGIILLLGIQHAPLAFLLLRAAFRQIPRELIEAARMAGAGAGRIAAQIIVPLLTPSLVAAAGLTFVSALGNFGIPAMLGIPESYYVLPTLIYRRLTSFGPSIISDVAILAILVGVIGLAAVLLQNYIKSRIESRLMSKPGAPLFIPLKGLRPIVEAALWLIIVMILVLPLSALVATALVPAYGVGLTSTTASLENFQEVLFRQSATLRAFMNSGGLALVSAVALGLIAIPLGFFMVWQKNRIARIAAHLSEMPYALPGVVLSIAMILVFLQPLPVLGISLYGTMGIILVAYLARFLALAIKPVIAGYEQLDPKLDEAARIVGASFFDRLFRIAAPLLGPVAAAGGILVFMTALNELTVSALLWSAGNETLGVLVFNLDDGGYTVLSSALAVITVLVIFAIMLGAQALNGILPRGVLPWTDDQPTPHGR</sequence>
<dbReference type="PROSITE" id="PS50928">
    <property type="entry name" value="ABC_TM1"/>
    <property type="match status" value="2"/>
</dbReference>
<organism evidence="10 11">
    <name type="scientific">Pseudovibrio exalbescens</name>
    <dbReference type="NCBI Taxonomy" id="197461"/>
    <lineage>
        <taxon>Bacteria</taxon>
        <taxon>Pseudomonadati</taxon>
        <taxon>Pseudomonadota</taxon>
        <taxon>Alphaproteobacteria</taxon>
        <taxon>Hyphomicrobiales</taxon>
        <taxon>Stappiaceae</taxon>
        <taxon>Pseudovibrio</taxon>
    </lineage>
</organism>
<gene>
    <name evidence="10" type="ORF">A3843_10320</name>
</gene>
<dbReference type="AlphaFoldDB" id="A0A1U7JHC0"/>
<dbReference type="SUPFAM" id="SSF161098">
    <property type="entry name" value="MetI-like"/>
    <property type="match status" value="2"/>
</dbReference>
<evidence type="ECO:0000256" key="5">
    <source>
        <dbReference type="ARBA" id="ARBA00022692"/>
    </source>
</evidence>
<feature type="transmembrane region" description="Helical" evidence="8">
    <location>
        <begin position="398"/>
        <end position="419"/>
    </location>
</feature>
<comment type="caution">
    <text evidence="10">The sequence shown here is derived from an EMBL/GenBank/DDBJ whole genome shotgun (WGS) entry which is preliminary data.</text>
</comment>
<dbReference type="EMBL" id="LVVZ01000015">
    <property type="protein sequence ID" value="OKL44129.1"/>
    <property type="molecule type" value="Genomic_DNA"/>
</dbReference>
<feature type="domain" description="ABC transmembrane type-1" evidence="9">
    <location>
        <begin position="65"/>
        <end position="273"/>
    </location>
</feature>
<dbReference type="InterPro" id="IPR035906">
    <property type="entry name" value="MetI-like_sf"/>
</dbReference>
<dbReference type="Pfam" id="PF00528">
    <property type="entry name" value="BPD_transp_1"/>
    <property type="match status" value="2"/>
</dbReference>
<dbReference type="InterPro" id="IPR000515">
    <property type="entry name" value="MetI-like"/>
</dbReference>
<dbReference type="CDD" id="cd06261">
    <property type="entry name" value="TM_PBP2"/>
    <property type="match status" value="2"/>
</dbReference>
<feature type="transmembrane region" description="Helical" evidence="8">
    <location>
        <begin position="73"/>
        <end position="92"/>
    </location>
</feature>
<evidence type="ECO:0000256" key="1">
    <source>
        <dbReference type="ARBA" id="ARBA00004429"/>
    </source>
</evidence>
<dbReference type="Proteomes" id="UP000185783">
    <property type="component" value="Unassembled WGS sequence"/>
</dbReference>
<feature type="transmembrane region" description="Helical" evidence="8">
    <location>
        <begin position="425"/>
        <end position="446"/>
    </location>
</feature>
<comment type="similarity">
    <text evidence="8">Belongs to the binding-protein-dependent transport system permease family.</text>
</comment>
<dbReference type="GO" id="GO:0005886">
    <property type="term" value="C:plasma membrane"/>
    <property type="evidence" value="ECO:0007669"/>
    <property type="project" value="UniProtKB-SubCell"/>
</dbReference>
<keyword evidence="3" id="KW-1003">Cell membrane</keyword>
<protein>
    <submittedName>
        <fullName evidence="10">ABC transporter permease</fullName>
    </submittedName>
</protein>
<evidence type="ECO:0000256" key="6">
    <source>
        <dbReference type="ARBA" id="ARBA00022989"/>
    </source>
</evidence>
<keyword evidence="11" id="KW-1185">Reference proteome</keyword>
<reference evidence="10 11" key="1">
    <citation type="submission" date="2016-03" db="EMBL/GenBank/DDBJ databases">
        <title>Genome sequence of Nesiotobacter sp. nov., a moderately halophilic alphaproteobacterium isolated from the Yellow Sea, China.</title>
        <authorList>
            <person name="Zhang G."/>
            <person name="Zhang R."/>
        </authorList>
    </citation>
    <scope>NUCLEOTIDE SEQUENCE [LARGE SCALE GENOMIC DNA]</scope>
    <source>
        <strain evidence="10 11">WB1-6</strain>
    </source>
</reference>
<feature type="transmembrane region" description="Helical" evidence="8">
    <location>
        <begin position="16"/>
        <end position="34"/>
    </location>
</feature>
<feature type="transmembrane region" description="Helical" evidence="8">
    <location>
        <begin position="251"/>
        <end position="276"/>
    </location>
</feature>
<feature type="transmembrane region" description="Helical" evidence="8">
    <location>
        <begin position="193"/>
        <end position="218"/>
    </location>
</feature>
<feature type="transmembrane region" description="Helical" evidence="8">
    <location>
        <begin position="365"/>
        <end position="386"/>
    </location>
</feature>
<feature type="domain" description="ABC transmembrane type-1" evidence="9">
    <location>
        <begin position="359"/>
        <end position="553"/>
    </location>
</feature>
<dbReference type="PANTHER" id="PTHR43357:SF3">
    <property type="entry name" value="FE(3+)-TRANSPORT SYSTEM PERMEASE PROTEIN FBPB 2"/>
    <property type="match status" value="1"/>
</dbReference>
<evidence type="ECO:0000256" key="4">
    <source>
        <dbReference type="ARBA" id="ARBA00022519"/>
    </source>
</evidence>
<evidence type="ECO:0000259" key="9">
    <source>
        <dbReference type="PROSITE" id="PS50928"/>
    </source>
</evidence>
<name>A0A1U7JHC0_9HYPH</name>
<accession>A0A1U7JHC0</accession>
<keyword evidence="4" id="KW-0997">Cell inner membrane</keyword>
<evidence type="ECO:0000256" key="7">
    <source>
        <dbReference type="ARBA" id="ARBA00023136"/>
    </source>
</evidence>
<feature type="transmembrane region" description="Helical" evidence="8">
    <location>
        <begin position="305"/>
        <end position="328"/>
    </location>
</feature>
<feature type="transmembrane region" description="Helical" evidence="8">
    <location>
        <begin position="531"/>
        <end position="553"/>
    </location>
</feature>
<evidence type="ECO:0000313" key="10">
    <source>
        <dbReference type="EMBL" id="OKL44129.1"/>
    </source>
</evidence>
<evidence type="ECO:0000313" key="11">
    <source>
        <dbReference type="Proteomes" id="UP000185783"/>
    </source>
</evidence>
<evidence type="ECO:0000256" key="3">
    <source>
        <dbReference type="ARBA" id="ARBA00022475"/>
    </source>
</evidence>
<feature type="transmembrane region" description="Helical" evidence="8">
    <location>
        <begin position="478"/>
        <end position="502"/>
    </location>
</feature>
<dbReference type="Gene3D" id="1.10.3720.10">
    <property type="entry name" value="MetI-like"/>
    <property type="match status" value="2"/>
</dbReference>
<evidence type="ECO:0000256" key="8">
    <source>
        <dbReference type="RuleBase" id="RU363032"/>
    </source>
</evidence>
<dbReference type="STRING" id="197461.A3843_10320"/>
<feature type="transmembrane region" description="Helical" evidence="8">
    <location>
        <begin position="147"/>
        <end position="172"/>
    </location>
</feature>
<keyword evidence="5 8" id="KW-0812">Transmembrane</keyword>
<proteinExistence type="inferred from homology"/>
<keyword evidence="7 8" id="KW-0472">Membrane</keyword>
<dbReference type="PANTHER" id="PTHR43357">
    <property type="entry name" value="INNER MEMBRANE ABC TRANSPORTER PERMEASE PROTEIN YDCV"/>
    <property type="match status" value="1"/>
</dbReference>
<keyword evidence="2 8" id="KW-0813">Transport</keyword>
<keyword evidence="6 8" id="KW-1133">Transmembrane helix</keyword>
<evidence type="ECO:0000256" key="2">
    <source>
        <dbReference type="ARBA" id="ARBA00022448"/>
    </source>
</evidence>